<accession>A0A521BCC1</accession>
<protein>
    <recommendedName>
        <fullName evidence="4">Cell surface glycoprotein</fullName>
    </recommendedName>
</protein>
<dbReference type="EMBL" id="FXTD01000002">
    <property type="protein sequence ID" value="SMO44717.1"/>
    <property type="molecule type" value="Genomic_DNA"/>
</dbReference>
<gene>
    <name evidence="2" type="ORF">SAMN06264867_102155</name>
</gene>
<sequence>MTGPPRTRSLDRRAILGLSVAGVAALTGCGGTDNAGEPSERDSDNSEQPNQSETEDEAVRERDLDGGIGATKRSDANTLLDVRDTLDTDHPLFDPQSKTFTSDDSAGIDAVPLRSAFTVVAFQNDSEENFIVETDGSVGGLVVNSSDTAGAACFAADSGDYDFAVATERNWSMTVGQPFAPPEEIRTPSVSASGDGHAVVGPVELAETTTFTGEHESDGGNFVVEVYNEDASGGTPDEVVFNQIGEFSGETRASPAGISWIEVEADGVWRLEIE</sequence>
<evidence type="ECO:0008006" key="4">
    <source>
        <dbReference type="Google" id="ProtNLM"/>
    </source>
</evidence>
<organism evidence="2 3">
    <name type="scientific">Halorubrum cibi</name>
    <dbReference type="NCBI Taxonomy" id="413815"/>
    <lineage>
        <taxon>Archaea</taxon>
        <taxon>Methanobacteriati</taxon>
        <taxon>Methanobacteriota</taxon>
        <taxon>Stenosarchaea group</taxon>
        <taxon>Halobacteria</taxon>
        <taxon>Halobacteriales</taxon>
        <taxon>Haloferacaceae</taxon>
        <taxon>Halorubrum</taxon>
    </lineage>
</organism>
<dbReference type="AlphaFoldDB" id="A0A521BCC1"/>
<proteinExistence type="predicted"/>
<feature type="region of interest" description="Disordered" evidence="1">
    <location>
        <begin position="26"/>
        <end position="75"/>
    </location>
</feature>
<evidence type="ECO:0000256" key="1">
    <source>
        <dbReference type="SAM" id="MobiDB-lite"/>
    </source>
</evidence>
<evidence type="ECO:0000313" key="3">
    <source>
        <dbReference type="Proteomes" id="UP000319712"/>
    </source>
</evidence>
<dbReference type="PROSITE" id="PS51257">
    <property type="entry name" value="PROKAR_LIPOPROTEIN"/>
    <property type="match status" value="1"/>
</dbReference>
<dbReference type="Proteomes" id="UP000319712">
    <property type="component" value="Unassembled WGS sequence"/>
</dbReference>
<name>A0A521BCC1_9EURY</name>
<reference evidence="2 3" key="1">
    <citation type="submission" date="2017-05" db="EMBL/GenBank/DDBJ databases">
        <authorList>
            <person name="Varghese N."/>
            <person name="Submissions S."/>
        </authorList>
    </citation>
    <scope>NUCLEOTIDE SEQUENCE [LARGE SCALE GENOMIC DNA]</scope>
    <source>
        <strain evidence="2 3">DSM 19504</strain>
    </source>
</reference>
<keyword evidence="3" id="KW-1185">Reference proteome</keyword>
<evidence type="ECO:0000313" key="2">
    <source>
        <dbReference type="EMBL" id="SMO44717.1"/>
    </source>
</evidence>